<gene>
    <name evidence="1" type="ORF">EZS27_023671</name>
</gene>
<organism evidence="1">
    <name type="scientific">termite gut metagenome</name>
    <dbReference type="NCBI Taxonomy" id="433724"/>
    <lineage>
        <taxon>unclassified sequences</taxon>
        <taxon>metagenomes</taxon>
        <taxon>organismal metagenomes</taxon>
    </lineage>
</organism>
<dbReference type="AlphaFoldDB" id="A0A5J4R028"/>
<evidence type="ECO:0000313" key="1">
    <source>
        <dbReference type="EMBL" id="KAA6327326.1"/>
    </source>
</evidence>
<name>A0A5J4R028_9ZZZZ</name>
<reference evidence="1" key="1">
    <citation type="submission" date="2019-03" db="EMBL/GenBank/DDBJ databases">
        <title>Single cell metagenomics reveals metabolic interactions within the superorganism composed of flagellate Streblomastix strix and complex community of Bacteroidetes bacteria on its surface.</title>
        <authorList>
            <person name="Treitli S.C."/>
            <person name="Kolisko M."/>
            <person name="Husnik F."/>
            <person name="Keeling P."/>
            <person name="Hampl V."/>
        </authorList>
    </citation>
    <scope>NUCLEOTIDE SEQUENCE</scope>
    <source>
        <strain evidence="1">STM</strain>
    </source>
</reference>
<protein>
    <submittedName>
        <fullName evidence="1">Uncharacterized protein</fullName>
    </submittedName>
</protein>
<accession>A0A5J4R028</accession>
<sequence>MIEFYLTSFYRLMNRVKINFNDYPQTFLN</sequence>
<comment type="caution">
    <text evidence="1">The sequence shown here is derived from an EMBL/GenBank/DDBJ whole genome shotgun (WGS) entry which is preliminary data.</text>
</comment>
<proteinExistence type="predicted"/>
<dbReference type="EMBL" id="SNRY01002010">
    <property type="protein sequence ID" value="KAA6327326.1"/>
    <property type="molecule type" value="Genomic_DNA"/>
</dbReference>